<protein>
    <submittedName>
        <fullName evidence="1">Uncharacterized protein</fullName>
    </submittedName>
</protein>
<comment type="caution">
    <text evidence="1">The sequence shown here is derived from an EMBL/GenBank/DDBJ whole genome shotgun (WGS) entry which is preliminary data.</text>
</comment>
<dbReference type="Proteomes" id="UP000019854">
    <property type="component" value="Unassembled WGS sequence"/>
</dbReference>
<reference evidence="1 2" key="1">
    <citation type="submission" date="2014-01" db="EMBL/GenBank/DDBJ databases">
        <authorList>
            <person name="Zelazny A."/>
            <person name="Olivier K."/>
            <person name="Sampaio E.P."/>
            <person name="Holland S.M."/>
            <person name="Tallon L.J."/>
            <person name="Sadzewicz L.K."/>
            <person name="Sengamalay N."/>
            <person name="Fraser C.M."/>
            <person name="Hine E."/>
            <person name="Shefchek K.A."/>
            <person name="Das S.P."/>
            <person name="Shallom S.J."/>
            <person name="Agrawal S."/>
            <person name="Tettelin H."/>
        </authorList>
    </citation>
    <scope>NUCLEOTIDE SEQUENCE [LARGE SCALE GENOMIC DNA]</scope>
    <source>
        <strain evidence="1 2">MAB_030201_1075</strain>
    </source>
</reference>
<dbReference type="EMBL" id="JAOX01000001">
    <property type="protein sequence ID" value="ETZ87341.1"/>
    <property type="molecule type" value="Genomic_DNA"/>
</dbReference>
<accession>A0A829PML4</accession>
<evidence type="ECO:0000313" key="1">
    <source>
        <dbReference type="EMBL" id="ETZ87341.1"/>
    </source>
</evidence>
<proteinExistence type="predicted"/>
<organism evidence="1 2">
    <name type="scientific">Mycobacteroides abscessus MAB_030201_1075</name>
    <dbReference type="NCBI Taxonomy" id="1335410"/>
    <lineage>
        <taxon>Bacteria</taxon>
        <taxon>Bacillati</taxon>
        <taxon>Actinomycetota</taxon>
        <taxon>Actinomycetes</taxon>
        <taxon>Mycobacteriales</taxon>
        <taxon>Mycobacteriaceae</taxon>
        <taxon>Mycobacteroides</taxon>
        <taxon>Mycobacteroides abscessus</taxon>
    </lineage>
</organism>
<evidence type="ECO:0000313" key="2">
    <source>
        <dbReference type="Proteomes" id="UP000019854"/>
    </source>
</evidence>
<name>A0A829PML4_9MYCO</name>
<dbReference type="AlphaFoldDB" id="A0A829PML4"/>
<gene>
    <name evidence="1" type="ORF">L829_0884</name>
</gene>
<sequence length="37" mass="4073">MCVPVTYVAGDYAPVAVPWARIADQLRPGMLKQLRAD</sequence>